<name>A0A090AM87_9GAMM</name>
<reference evidence="1 2" key="1">
    <citation type="journal article" date="2014" name="ISME J.">
        <title>Ecophysiology of Thioploca ingrica as revealed by the complete genome sequence supplemented with proteomic evidence.</title>
        <authorList>
            <person name="Kojima H."/>
            <person name="Ogura Y."/>
            <person name="Yamamoto N."/>
            <person name="Togashi T."/>
            <person name="Mori H."/>
            <person name="Watanabe T."/>
            <person name="Nemoto F."/>
            <person name="Kurokawa K."/>
            <person name="Hayashi T."/>
            <person name="Fukui M."/>
        </authorList>
    </citation>
    <scope>NUCLEOTIDE SEQUENCE [LARGE SCALE GENOMIC DNA]</scope>
</reference>
<sequence length="865" mass="99641">MRLLNLTATAHPQGNRIDLSFLNPQPALYSQIQIRRGTHSHPTRFTDGQLVQEVKLSALLTWQPAGMDCIEKLDQAELCEELRTQLFNQEIILTESPLLTPLTTDLPWRQWQLTDNYQDYLFSYHTDTKTLQVHEYKIIFVKDAPLQSETVYYYTLFTFPEPYFDPEQRVSAMATGPYQFGEQLYQLLPNLYHRYDTTVSPAAAEPTLGQLRRWLELPGMQLDQIYSFATALLKLSDREQVEGSLLPLLAQWIGWQLDRNQAVATWRNEIRGAPELYRTIGIIPTVEAAVKRLLGWESRIKEYHYNILRTNVPERFNLWELVDSKASLLSLDFAYEGRPAVVTTTEMTGLFYHTWRHQQWEISYKTLTNEQWSPSQPLTVNSAFINKQPTAVSWQNQLWVFWNAYDETQGQWQIHYCYQLADKTWSPVYRFDSTQDAVEQQQPAAVVDDTERLWLFWLEKQPTTSWELKYARLDKPATDFLPPTAGTATGTVGIQDLFVLFHPDRKELWVFWSERQLTPAVIIDAAAPAEAKTIPPCRPVTAQTPNQTHWQIGYQVLDSANPGWGNSQELPRPAPPNAPAAYDDREPAAVVNSSGQIELVWSSNRGSSYSGGSWSIWRQQWDPPTETWLEPAEMLTRDPYSQRTPVLLQLGESQRIIYRSNESLNYQSERYGATQTTDFRYAGCTTVDTCNQTKSSLREQFGDFQSYTIDTGHNRYGSYENNKYDRGRIGIYLTPSSQGFSINPKVLKNSLKAFLPLSVRPLLFINDFGVYDEWVYTYQAPAGISQKVIAEQWFDQINNLLTTDSYSGLIDDYQDKIPQWTWLYTAWTAGGTNPWTAAHRTVNFGAEPPLVTRFRSWHLGIATTP</sequence>
<dbReference type="OrthoDB" id="9778496at2"/>
<dbReference type="KEGG" id="tig:THII_1998"/>
<organism evidence="1 2">
    <name type="scientific">Thioploca ingrica</name>
    <dbReference type="NCBI Taxonomy" id="40754"/>
    <lineage>
        <taxon>Bacteria</taxon>
        <taxon>Pseudomonadati</taxon>
        <taxon>Pseudomonadota</taxon>
        <taxon>Gammaproteobacteria</taxon>
        <taxon>Thiotrichales</taxon>
        <taxon>Thiotrichaceae</taxon>
        <taxon>Thioploca</taxon>
    </lineage>
</organism>
<dbReference type="STRING" id="40754.THII_1998"/>
<dbReference type="HOGENOM" id="CLU_309020_0_0_6"/>
<protein>
    <submittedName>
        <fullName evidence="1">Uncharacterized protein</fullName>
    </submittedName>
</protein>
<proteinExistence type="predicted"/>
<dbReference type="Pfam" id="PF09684">
    <property type="entry name" value="Tail_P2_I"/>
    <property type="match status" value="1"/>
</dbReference>
<dbReference type="Proteomes" id="UP000031623">
    <property type="component" value="Chromosome"/>
</dbReference>
<dbReference type="AlphaFoldDB" id="A0A090AM87"/>
<gene>
    <name evidence="1" type="ORF">THII_1998</name>
</gene>
<dbReference type="EMBL" id="AP014633">
    <property type="protein sequence ID" value="BAP56295.1"/>
    <property type="molecule type" value="Genomic_DNA"/>
</dbReference>
<dbReference type="InterPro" id="IPR006521">
    <property type="entry name" value="Tail_protein_I"/>
</dbReference>
<keyword evidence="2" id="KW-1185">Reference proteome</keyword>
<accession>A0A090AM87</accession>
<evidence type="ECO:0000313" key="1">
    <source>
        <dbReference type="EMBL" id="BAP56295.1"/>
    </source>
</evidence>
<evidence type="ECO:0000313" key="2">
    <source>
        <dbReference type="Proteomes" id="UP000031623"/>
    </source>
</evidence>